<dbReference type="EMBL" id="MCGE01000005">
    <property type="protein sequence ID" value="ORZ21532.1"/>
    <property type="molecule type" value="Genomic_DNA"/>
</dbReference>
<dbReference type="Gene3D" id="1.25.40.10">
    <property type="entry name" value="Tetratricopeptide repeat domain"/>
    <property type="match status" value="3"/>
</dbReference>
<feature type="compositionally biased region" description="Basic residues" evidence="4">
    <location>
        <begin position="942"/>
        <end position="952"/>
    </location>
</feature>
<dbReference type="Pfam" id="PF14559">
    <property type="entry name" value="TPR_19"/>
    <property type="match status" value="1"/>
</dbReference>
<dbReference type="InterPro" id="IPR019734">
    <property type="entry name" value="TPR_rpt"/>
</dbReference>
<feature type="repeat" description="TPR" evidence="3">
    <location>
        <begin position="521"/>
        <end position="554"/>
    </location>
</feature>
<feature type="repeat" description="TPR" evidence="3">
    <location>
        <begin position="395"/>
        <end position="428"/>
    </location>
</feature>
<gene>
    <name evidence="5" type="ORF">BCR42DRAFT_346429</name>
</gene>
<feature type="repeat" description="TPR" evidence="3">
    <location>
        <begin position="327"/>
        <end position="360"/>
    </location>
</feature>
<feature type="region of interest" description="Disordered" evidence="4">
    <location>
        <begin position="865"/>
        <end position="896"/>
    </location>
</feature>
<sequence length="1019" mass="116753">MAASTFGYASKPKTIEVPLQHEQVLEVVCNDLPVNPLELTDIFQQEGVALTYYRALAIEYYEQQKINESVSVIQTGLTLASQTPHTQPRQKLPLLTLLATLYMRLAKIALDNTKERQEHLNSAAQAINEADRIHNQYEQSFIVKGNLYLMRQDIKEAARSFDMVLEKRPNCIPALLSKAKILYHNKDFKAALKSYQQALMFSQGDASTAETRLGIAQCYAQLQMYDEAKVALQTCINMKDATNAAALILLSAIEQNESKAATGGPIQQQASLKSGLQHMQQSHYADKQNPVTLNLLSNCFFFMNDMEKALRTSTKALSKGTNNSTKAESYYQLARIHHKTKRFDEALNYYRQCLQLNPDHLLAQFGIGQMHLQKEEYTVALGIFENILEAEPQCVEVMKILGSIYMLTDKKQQALGLFNKVLEKSTNDTYLLMEIARLNEEKNSARALEYYHRTLDIVENEIDGQSSSTIRPELLNNIGAMYHRQGDLHKAEQFYSLAIQSCDELTKDTTENNDDANDSKLTITYNLGRLYEDRSEMDKASAIYDKIVDDYPSYSDAHFRLGVMEQLNGEINEAIDHYKQVFETDENDTKAWIMIGQAQSENNDKTCKRSFEKVLKSCDKDDLYTHVALGNYHASSAREMKTDKQSSQRQEAYKLAVNFYTQALKRDPKNAYAANGLAIVLAENNNVDQAKDIFAQVRESSPNNPCVWINLAHIFVELKHLSQAIVMYENALKKFYKDGDANILLCLARAQFMLAKNNKDSETMYESLLNTQRACELQPDDKSITYNIALVQQQYAQLVSDLPLVTRSAESMRKAIEGLDNSQKLFRMLINVPEEEHVHYDRKMAEQRERYGETLRTQMDRKMLEQVQHEEQRESKLKDVRLRQEQREAKRRQDELDKIQAAEDERLRLEEERRKLMEKVREDNMMMAQREMEMQDDEQVKKNRTLSKKRKGKDGDDDDGIIYDDEDDDDDGAGGKSSRYDGHDSGDDDQDGDEDEGSKRGKKKFRSKAIIEDSDEDSV</sequence>
<dbReference type="PROSITE" id="PS50293">
    <property type="entry name" value="TPR_REGION"/>
    <property type="match status" value="1"/>
</dbReference>
<dbReference type="Pfam" id="PF13432">
    <property type="entry name" value="TPR_16"/>
    <property type="match status" value="3"/>
</dbReference>
<organism evidence="5 6">
    <name type="scientific">Absidia repens</name>
    <dbReference type="NCBI Taxonomy" id="90262"/>
    <lineage>
        <taxon>Eukaryota</taxon>
        <taxon>Fungi</taxon>
        <taxon>Fungi incertae sedis</taxon>
        <taxon>Mucoromycota</taxon>
        <taxon>Mucoromycotina</taxon>
        <taxon>Mucoromycetes</taxon>
        <taxon>Mucorales</taxon>
        <taxon>Cunninghamellaceae</taxon>
        <taxon>Absidia</taxon>
    </lineage>
</organism>
<evidence type="ECO:0000256" key="2">
    <source>
        <dbReference type="ARBA" id="ARBA00022803"/>
    </source>
</evidence>
<evidence type="ECO:0000256" key="1">
    <source>
        <dbReference type="ARBA" id="ARBA00022737"/>
    </source>
</evidence>
<keyword evidence="6" id="KW-1185">Reference proteome</keyword>
<evidence type="ECO:0000313" key="6">
    <source>
        <dbReference type="Proteomes" id="UP000193560"/>
    </source>
</evidence>
<evidence type="ECO:0000256" key="4">
    <source>
        <dbReference type="SAM" id="MobiDB-lite"/>
    </source>
</evidence>
<dbReference type="GO" id="GO:0006355">
    <property type="term" value="P:regulation of DNA-templated transcription"/>
    <property type="evidence" value="ECO:0007669"/>
    <property type="project" value="InterPro"/>
</dbReference>
<dbReference type="GO" id="GO:0000993">
    <property type="term" value="F:RNA polymerase II complex binding"/>
    <property type="evidence" value="ECO:0007669"/>
    <property type="project" value="TreeGrafter"/>
</dbReference>
<protein>
    <submittedName>
        <fullName evidence="5">Uncharacterized protein</fullName>
    </submittedName>
</protein>
<keyword evidence="1" id="KW-0677">Repeat</keyword>
<dbReference type="PROSITE" id="PS50005">
    <property type="entry name" value="TPR"/>
    <property type="match status" value="6"/>
</dbReference>
<feature type="compositionally biased region" description="Basic and acidic residues" evidence="4">
    <location>
        <begin position="931"/>
        <end position="941"/>
    </location>
</feature>
<dbReference type="Proteomes" id="UP000193560">
    <property type="component" value="Unassembled WGS sequence"/>
</dbReference>
<feature type="repeat" description="TPR" evidence="3">
    <location>
        <begin position="361"/>
        <end position="394"/>
    </location>
</feature>
<feature type="region of interest" description="Disordered" evidence="4">
    <location>
        <begin position="931"/>
        <end position="1019"/>
    </location>
</feature>
<dbReference type="PANTHER" id="PTHR14027:SF2">
    <property type="entry name" value="RNA POLYMERASE-ASSOCIATED PROTEIN CTR9 HOMOLOG"/>
    <property type="match status" value="1"/>
</dbReference>
<dbReference type="SMART" id="SM00028">
    <property type="entry name" value="TPR"/>
    <property type="match status" value="14"/>
</dbReference>
<accession>A0A1X2ISN3</accession>
<feature type="compositionally biased region" description="Acidic residues" evidence="4">
    <location>
        <begin position="955"/>
        <end position="972"/>
    </location>
</feature>
<dbReference type="GO" id="GO:0006368">
    <property type="term" value="P:transcription elongation by RNA polymerase II"/>
    <property type="evidence" value="ECO:0007669"/>
    <property type="project" value="TreeGrafter"/>
</dbReference>
<keyword evidence="2 3" id="KW-0802">TPR repeat</keyword>
<dbReference type="InterPro" id="IPR031101">
    <property type="entry name" value="Ctr9"/>
</dbReference>
<dbReference type="Pfam" id="PF13181">
    <property type="entry name" value="TPR_8"/>
    <property type="match status" value="3"/>
</dbReference>
<dbReference type="OrthoDB" id="343875at2759"/>
<evidence type="ECO:0000313" key="5">
    <source>
        <dbReference type="EMBL" id="ORZ21532.1"/>
    </source>
</evidence>
<feature type="repeat" description="TPR" evidence="3">
    <location>
        <begin position="555"/>
        <end position="588"/>
    </location>
</feature>
<evidence type="ECO:0000256" key="3">
    <source>
        <dbReference type="PROSITE-ProRule" id="PRU00339"/>
    </source>
</evidence>
<dbReference type="AlphaFoldDB" id="A0A1X2ISN3"/>
<comment type="caution">
    <text evidence="5">The sequence shown here is derived from an EMBL/GenBank/DDBJ whole genome shotgun (WGS) entry which is preliminary data.</text>
</comment>
<dbReference type="PANTHER" id="PTHR14027">
    <property type="entry name" value="RNA POLYMERASE-ASSOCIATED PROTEIN CTR9"/>
    <property type="match status" value="1"/>
</dbReference>
<proteinExistence type="predicted"/>
<dbReference type="GO" id="GO:0016593">
    <property type="term" value="C:Cdc73/Paf1 complex"/>
    <property type="evidence" value="ECO:0007669"/>
    <property type="project" value="TreeGrafter"/>
</dbReference>
<dbReference type="InterPro" id="IPR011990">
    <property type="entry name" value="TPR-like_helical_dom_sf"/>
</dbReference>
<dbReference type="SUPFAM" id="SSF48452">
    <property type="entry name" value="TPR-like"/>
    <property type="match status" value="2"/>
</dbReference>
<feature type="compositionally biased region" description="Acidic residues" evidence="4">
    <location>
        <begin position="986"/>
        <end position="996"/>
    </location>
</feature>
<feature type="repeat" description="TPR" evidence="3">
    <location>
        <begin position="138"/>
        <end position="171"/>
    </location>
</feature>
<dbReference type="STRING" id="90262.A0A1X2ISN3"/>
<reference evidence="5 6" key="1">
    <citation type="submission" date="2016-07" db="EMBL/GenBank/DDBJ databases">
        <title>Pervasive Adenine N6-methylation of Active Genes in Fungi.</title>
        <authorList>
            <consortium name="DOE Joint Genome Institute"/>
            <person name="Mondo S.J."/>
            <person name="Dannebaum R.O."/>
            <person name="Kuo R.C."/>
            <person name="Labutti K."/>
            <person name="Haridas S."/>
            <person name="Kuo A."/>
            <person name="Salamov A."/>
            <person name="Ahrendt S.R."/>
            <person name="Lipzen A."/>
            <person name="Sullivan W."/>
            <person name="Andreopoulos W.B."/>
            <person name="Clum A."/>
            <person name="Lindquist E."/>
            <person name="Daum C."/>
            <person name="Ramamoorthy G.K."/>
            <person name="Gryganskyi A."/>
            <person name="Culley D."/>
            <person name="Magnuson J.K."/>
            <person name="James T.Y."/>
            <person name="O'Malley M.A."/>
            <person name="Stajich J.E."/>
            <person name="Spatafora J.W."/>
            <person name="Visel A."/>
            <person name="Grigoriev I.V."/>
        </authorList>
    </citation>
    <scope>NUCLEOTIDE SEQUENCE [LARGE SCALE GENOMIC DNA]</scope>
    <source>
        <strain evidence="5 6">NRRL 1336</strain>
    </source>
</reference>
<dbReference type="SUPFAM" id="SSF81901">
    <property type="entry name" value="HCP-like"/>
    <property type="match status" value="1"/>
</dbReference>
<name>A0A1X2ISN3_9FUNG</name>